<evidence type="ECO:0000313" key="1">
    <source>
        <dbReference type="EMBL" id="KAA1140716.1"/>
    </source>
</evidence>
<dbReference type="RefSeq" id="WP_149608326.1">
    <property type="nucleotide sequence ID" value="NZ_CP048388.1"/>
</dbReference>
<dbReference type="Proteomes" id="UP000323297">
    <property type="component" value="Unassembled WGS sequence"/>
</dbReference>
<accession>A0A5B0SRI4</accession>
<organism evidence="1 2">
    <name type="scientific">Citrobacter portucalensis</name>
    <dbReference type="NCBI Taxonomy" id="1639133"/>
    <lineage>
        <taxon>Bacteria</taxon>
        <taxon>Pseudomonadati</taxon>
        <taxon>Pseudomonadota</taxon>
        <taxon>Gammaproteobacteria</taxon>
        <taxon>Enterobacterales</taxon>
        <taxon>Enterobacteriaceae</taxon>
        <taxon>Citrobacter</taxon>
        <taxon>Citrobacter freundii complex</taxon>
    </lineage>
</organism>
<reference evidence="1 2" key="1">
    <citation type="submission" date="2019-08" db="EMBL/GenBank/DDBJ databases">
        <title>Draft genome sequence of Citrobacter portucalensis strain isolated from green turtle.</title>
        <authorList>
            <person name="Fernandes M.R."/>
            <person name="Sellera F.P."/>
            <person name="Goldeberg D.W."/>
            <person name="Costa D.C."/>
            <person name="Lincopan N."/>
        </authorList>
    </citation>
    <scope>NUCLEOTIDE SEQUENCE [LARGE SCALE GENOMIC DNA]</scope>
    <source>
        <strain evidence="1 2">TV06</strain>
    </source>
</reference>
<sequence>MSKSYYHLNVKKDPNIHWGCGDIIRFTGNNNFYKNILDLSVYCLSGNDSVPIDYVLSLSDAYEKPKELAAQQRVAALSHLHREMVFEKVRSSMFPERPSRQTCTYLLPEKEDLSLWMNNLNETHSPWSLLRVEPLSDAIVFETREGPLHNLRPTYNDDQMISKATEYWSGASNGRREILVNGGVRVLEIVSI</sequence>
<dbReference type="Gene3D" id="1.10.3800.10">
    <property type="entry name" value="ADP-ribosylation domain"/>
    <property type="match status" value="1"/>
</dbReference>
<gene>
    <name evidence="1" type="ORF">D3H66_24115</name>
</gene>
<protein>
    <submittedName>
        <fullName evidence="1">DUF2441 domain-containing protein</fullName>
    </submittedName>
</protein>
<dbReference type="Gene3D" id="3.20.170.10">
    <property type="entry name" value="ADP-ribosylation domain"/>
    <property type="match status" value="1"/>
</dbReference>
<dbReference type="EMBL" id="VTZD01000041">
    <property type="protein sequence ID" value="KAA1140716.1"/>
    <property type="molecule type" value="Genomic_DNA"/>
</dbReference>
<dbReference type="SUPFAM" id="SSF56399">
    <property type="entry name" value="ADP-ribosylation"/>
    <property type="match status" value="1"/>
</dbReference>
<evidence type="ECO:0000313" key="2">
    <source>
        <dbReference type="Proteomes" id="UP000323297"/>
    </source>
</evidence>
<proteinExistence type="predicted"/>
<name>A0A5B0SRI4_9ENTR</name>
<comment type="caution">
    <text evidence="1">The sequence shown here is derived from an EMBL/GenBank/DDBJ whole genome shotgun (WGS) entry which is preliminary data.</text>
</comment>
<dbReference type="AlphaFoldDB" id="A0A5B0SRI4"/>